<organism evidence="1 2">
    <name type="scientific">Rubus argutus</name>
    <name type="common">Southern blackberry</name>
    <dbReference type="NCBI Taxonomy" id="59490"/>
    <lineage>
        <taxon>Eukaryota</taxon>
        <taxon>Viridiplantae</taxon>
        <taxon>Streptophyta</taxon>
        <taxon>Embryophyta</taxon>
        <taxon>Tracheophyta</taxon>
        <taxon>Spermatophyta</taxon>
        <taxon>Magnoliopsida</taxon>
        <taxon>eudicotyledons</taxon>
        <taxon>Gunneridae</taxon>
        <taxon>Pentapetalae</taxon>
        <taxon>rosids</taxon>
        <taxon>fabids</taxon>
        <taxon>Rosales</taxon>
        <taxon>Rosaceae</taxon>
        <taxon>Rosoideae</taxon>
        <taxon>Rosoideae incertae sedis</taxon>
        <taxon>Rubus</taxon>
    </lineage>
</organism>
<reference evidence="1 2" key="1">
    <citation type="journal article" date="2023" name="G3 (Bethesda)">
        <title>A chromosome-length genome assembly and annotation of blackberry (Rubus argutus, cv. 'Hillquist').</title>
        <authorList>
            <person name="Bruna T."/>
            <person name="Aryal R."/>
            <person name="Dudchenko O."/>
            <person name="Sargent D.J."/>
            <person name="Mead D."/>
            <person name="Buti M."/>
            <person name="Cavallini A."/>
            <person name="Hytonen T."/>
            <person name="Andres J."/>
            <person name="Pham M."/>
            <person name="Weisz D."/>
            <person name="Mascagni F."/>
            <person name="Usai G."/>
            <person name="Natali L."/>
            <person name="Bassil N."/>
            <person name="Fernandez G.E."/>
            <person name="Lomsadze A."/>
            <person name="Armour M."/>
            <person name="Olukolu B."/>
            <person name="Poorten T."/>
            <person name="Britton C."/>
            <person name="Davik J."/>
            <person name="Ashrafi H."/>
            <person name="Aiden E.L."/>
            <person name="Borodovsky M."/>
            <person name="Worthington M."/>
        </authorList>
    </citation>
    <scope>NUCLEOTIDE SEQUENCE [LARGE SCALE GENOMIC DNA]</scope>
    <source>
        <strain evidence="1">PI 553951</strain>
    </source>
</reference>
<proteinExistence type="predicted"/>
<gene>
    <name evidence="1" type="ORF">M0R45_025707</name>
</gene>
<protein>
    <submittedName>
        <fullName evidence="1">Uncharacterized protein</fullName>
    </submittedName>
</protein>
<evidence type="ECO:0000313" key="1">
    <source>
        <dbReference type="EMBL" id="KAK9928578.1"/>
    </source>
</evidence>
<sequence length="154" mass="17511">MWIRAFAAKWRAAMDAKASEWKESMLAMTSGVTANHIQVLGTSIAALTSVLIWRDNHSGVIAKATDVHRETKVSHWERKKAASEAFMKMSEEKATATKAYREEKLRILAEGQKFATFVFCDRCYFVIIVQDKLPFTLILKAVLLKLLSRGWFGR</sequence>
<dbReference type="Proteomes" id="UP001457282">
    <property type="component" value="Unassembled WGS sequence"/>
</dbReference>
<name>A0AAW1WX28_RUBAR</name>
<keyword evidence="2" id="KW-1185">Reference proteome</keyword>
<dbReference type="EMBL" id="JBEDUW010000005">
    <property type="protein sequence ID" value="KAK9928578.1"/>
    <property type="molecule type" value="Genomic_DNA"/>
</dbReference>
<accession>A0AAW1WX28</accession>
<evidence type="ECO:0000313" key="2">
    <source>
        <dbReference type="Proteomes" id="UP001457282"/>
    </source>
</evidence>
<comment type="caution">
    <text evidence="1">The sequence shown here is derived from an EMBL/GenBank/DDBJ whole genome shotgun (WGS) entry which is preliminary data.</text>
</comment>
<dbReference type="AlphaFoldDB" id="A0AAW1WX28"/>